<dbReference type="OrthoDB" id="21180at10239"/>
<dbReference type="Proteomes" id="UP000031093">
    <property type="component" value="Segment"/>
</dbReference>
<proteinExistence type="predicted"/>
<dbReference type="InterPro" id="IPR001387">
    <property type="entry name" value="Cro/C1-type_HTH"/>
</dbReference>
<dbReference type="SMART" id="SM00530">
    <property type="entry name" value="HTH_XRE"/>
    <property type="match status" value="1"/>
</dbReference>
<dbReference type="InterPro" id="IPR010982">
    <property type="entry name" value="Lambda_DNA-bd_dom_sf"/>
</dbReference>
<dbReference type="EMBL" id="KJ024807">
    <property type="protein sequence ID" value="AHJ86734.1"/>
    <property type="molecule type" value="Genomic_DNA"/>
</dbReference>
<organism evidence="2 3">
    <name type="scientific">Bacillus phage vB_BtS_BMBtp3</name>
    <dbReference type="NCBI Taxonomy" id="1445809"/>
    <lineage>
        <taxon>Viruses</taxon>
        <taxon>Duplodnaviria</taxon>
        <taxon>Heunggongvirae</taxon>
        <taxon>Uroviricota</taxon>
        <taxon>Caudoviricetes</taxon>
        <taxon>Waukeshavirus</taxon>
        <taxon>Waukeshavirus BMBtp3</taxon>
    </lineage>
</organism>
<evidence type="ECO:0000259" key="1">
    <source>
        <dbReference type="PROSITE" id="PS50943"/>
    </source>
</evidence>
<gene>
    <name evidence="2" type="ORF">BMBtpLA_25</name>
</gene>
<dbReference type="PROSITE" id="PS50943">
    <property type="entry name" value="HTH_CROC1"/>
    <property type="match status" value="1"/>
</dbReference>
<dbReference type="KEGG" id="vg:26613695"/>
<dbReference type="RefSeq" id="YP_009194003.1">
    <property type="nucleotide sequence ID" value="NC_028748.2"/>
</dbReference>
<accession>A0A0A7AR43</accession>
<dbReference type="GeneID" id="26613695"/>
<dbReference type="SUPFAM" id="SSF47413">
    <property type="entry name" value="lambda repressor-like DNA-binding domains"/>
    <property type="match status" value="1"/>
</dbReference>
<sequence>MGWLISGKGRKSKLSNFLEKNKITQQELAERSGVSKSTISRVCQGDKFSPTMKNAQKIIKALKKLTNKDVHYDDFWI</sequence>
<keyword evidence="3" id="KW-1185">Reference proteome</keyword>
<evidence type="ECO:0000313" key="3">
    <source>
        <dbReference type="Proteomes" id="UP000031093"/>
    </source>
</evidence>
<dbReference type="Gene3D" id="1.10.260.40">
    <property type="entry name" value="lambda repressor-like DNA-binding domains"/>
    <property type="match status" value="1"/>
</dbReference>
<dbReference type="GO" id="GO:0003677">
    <property type="term" value="F:DNA binding"/>
    <property type="evidence" value="ECO:0007669"/>
    <property type="project" value="InterPro"/>
</dbReference>
<evidence type="ECO:0000313" key="2">
    <source>
        <dbReference type="EMBL" id="AHJ86734.1"/>
    </source>
</evidence>
<feature type="domain" description="HTH cro/C1-type" evidence="1">
    <location>
        <begin position="14"/>
        <end position="70"/>
    </location>
</feature>
<protein>
    <recommendedName>
        <fullName evidence="1">HTH cro/C1-type domain-containing protein</fullName>
    </recommendedName>
</protein>
<dbReference type="Pfam" id="PF01381">
    <property type="entry name" value="HTH_3"/>
    <property type="match status" value="1"/>
</dbReference>
<reference evidence="3" key="1">
    <citation type="submission" date="2014-01" db="EMBL/GenBank/DDBJ databases">
        <title>Complete genome sequence of novel bacteriophage BMBTP3 with a mosaic organization.</title>
        <authorList>
            <person name="Zhu L."/>
            <person name="Wang Y."/>
            <person name="Sun M."/>
        </authorList>
    </citation>
    <scope>NUCLEOTIDE SEQUENCE [LARGE SCALE GENOMIC DNA]</scope>
</reference>
<name>A0A0A7AR43_9CAUD</name>
<dbReference type="CDD" id="cd00093">
    <property type="entry name" value="HTH_XRE"/>
    <property type="match status" value="1"/>
</dbReference>